<dbReference type="Pfam" id="PF01602">
    <property type="entry name" value="Adaptin_N"/>
    <property type="match status" value="1"/>
</dbReference>
<dbReference type="Gene3D" id="2.60.40.1150">
    <property type="match status" value="1"/>
</dbReference>
<evidence type="ECO:0000256" key="2">
    <source>
        <dbReference type="ARBA" id="ARBA00006613"/>
    </source>
</evidence>
<evidence type="ECO:0000256" key="1">
    <source>
        <dbReference type="ARBA" id="ARBA00004308"/>
    </source>
</evidence>
<keyword evidence="4" id="KW-0653">Protein transport</keyword>
<dbReference type="Proteomes" id="UP000187209">
    <property type="component" value="Unassembled WGS sequence"/>
</dbReference>
<dbReference type="EMBL" id="MPUH01000201">
    <property type="protein sequence ID" value="OMJ86575.1"/>
    <property type="molecule type" value="Genomic_DNA"/>
</dbReference>
<dbReference type="InterPro" id="IPR002553">
    <property type="entry name" value="Clathrin/coatomer_adapt-like_N"/>
</dbReference>
<sequence>MAFFSNKAADIQELHVDLNSAKPEKKKEAIKKVIAAMTIGKDVSSLFPHVIKSMETANLDLKKLVYLYIINYAKSQPDLAILAVNSFRKDSRNPANPLIRALAVRTMGCIRVERITEYLCEPLKDALVDEDPYVRKTAAICVAKLYDIAPEMVEDDNFIEMLENLLSDGNSMVVSNAVAALIEISEMRQRPALRLTPTLVNKILTAMNECTEWGQIYILDYIATYSPADIPEAESIIERVLPRLAHSNSAVVLSASKVVIKYMDFVTSNENIRSICRKLAPSLISLVSTDPEMQYVALKCINLISQKRANILDKDIKVFFCKYNDPIFVKLEKLEVMVRLADLKNIDQVLHELKEYATEVDVEFVRKSVRTIGRCAIKLEKAADRCISCLLELISLRVNYVVQEAVIVIRDIFRKYPNRYEMIIKDLFENLENLDEPEAKAAMIWILGEYADRIDDAQNQLAAFLEGLADESAVVQLQLLTGVVKLFLKKPEETENLISEVLKVCTETIPNPDVRDRAYMYWRMLSTDPEAAKQIVLGDKPNISDETCDIDSLLLDKFLEELGRLSSIYQKPAEAITVRKRGYVTEKHVEDEEEVVEYDSSGKKLGMDTGDLLGLGLGESSSHQAKVPMQIALGKETVGVNGASGLQIEMAFQREGNEIVLEARFTNYSNRELGDWAMQFNVNPFGLALSEALILPDLAHGASKYTKIPIVTSGTPSGQAPTVPCLIQIAVKSSMDVFYFQTPMMFTVVLGENGRLSKDEFKNAWSNGTEGEFAHNINSVHSSYKSAEDIQKRMENNNVFFIAGRQNETGENVMYYSARACNGFFMLCEIRMTSGSTGLRVTCKATSNDYIPLFVQAINFLLSTNS</sequence>
<keyword evidence="8" id="KW-1185">Reference proteome</keyword>
<dbReference type="GO" id="GO:0030131">
    <property type="term" value="C:clathrin adaptor complex"/>
    <property type="evidence" value="ECO:0007669"/>
    <property type="project" value="InterPro"/>
</dbReference>
<dbReference type="InterPro" id="IPR015151">
    <property type="entry name" value="B-adaptin_app_sub_C"/>
</dbReference>
<dbReference type="GO" id="GO:0012505">
    <property type="term" value="C:endomembrane system"/>
    <property type="evidence" value="ECO:0007669"/>
    <property type="project" value="UniProtKB-SubCell"/>
</dbReference>
<comment type="subcellular location">
    <subcellularLocation>
        <location evidence="1">Endomembrane system</location>
    </subcellularLocation>
</comment>
<dbReference type="Gene3D" id="3.30.310.10">
    <property type="entry name" value="TATA-Binding Protein"/>
    <property type="match status" value="1"/>
</dbReference>
<dbReference type="SMART" id="SM01020">
    <property type="entry name" value="B2-adapt-app_C"/>
    <property type="match status" value="1"/>
</dbReference>
<dbReference type="Gene3D" id="1.25.10.10">
    <property type="entry name" value="Leucine-rich Repeat Variant"/>
    <property type="match status" value="1"/>
</dbReference>
<reference evidence="7 8" key="1">
    <citation type="submission" date="2016-11" db="EMBL/GenBank/DDBJ databases">
        <title>The macronuclear genome of Stentor coeruleus: a giant cell with tiny introns.</title>
        <authorList>
            <person name="Slabodnick M."/>
            <person name="Ruby J.G."/>
            <person name="Reiff S.B."/>
            <person name="Swart E.C."/>
            <person name="Gosai S."/>
            <person name="Prabakaran S."/>
            <person name="Witkowska E."/>
            <person name="Larue G.E."/>
            <person name="Fisher S."/>
            <person name="Freeman R.M."/>
            <person name="Gunawardena J."/>
            <person name="Chu W."/>
            <person name="Stover N.A."/>
            <person name="Gregory B.D."/>
            <person name="Nowacki M."/>
            <person name="Derisi J."/>
            <person name="Roy S.W."/>
            <person name="Marshall W.F."/>
            <person name="Sood P."/>
        </authorList>
    </citation>
    <scope>NUCLEOTIDE SEQUENCE [LARGE SCALE GENOMIC DNA]</scope>
    <source>
        <strain evidence="7">WM001</strain>
    </source>
</reference>
<dbReference type="InterPro" id="IPR013037">
    <property type="entry name" value="Clathrin_b-adaptin_app_Ig-like"/>
</dbReference>
<comment type="caution">
    <text evidence="7">The sequence shown here is derived from an EMBL/GenBank/DDBJ whole genome shotgun (WGS) entry which is preliminary data.</text>
</comment>
<dbReference type="InterPro" id="IPR026739">
    <property type="entry name" value="AP_beta"/>
</dbReference>
<evidence type="ECO:0000256" key="3">
    <source>
        <dbReference type="ARBA" id="ARBA00022448"/>
    </source>
</evidence>
<proteinExistence type="inferred from homology"/>
<feature type="domain" description="Beta-adaptin appendage C-terminal subdomain" evidence="6">
    <location>
        <begin position="750"/>
        <end position="863"/>
    </location>
</feature>
<keyword evidence="5" id="KW-0472">Membrane</keyword>
<dbReference type="SUPFAM" id="SSF49348">
    <property type="entry name" value="Clathrin adaptor appendage domain"/>
    <property type="match status" value="1"/>
</dbReference>
<name>A0A1R2CC64_9CILI</name>
<accession>A0A1R2CC64</accession>
<evidence type="ECO:0000313" key="7">
    <source>
        <dbReference type="EMBL" id="OMJ86575.1"/>
    </source>
</evidence>
<dbReference type="AlphaFoldDB" id="A0A1R2CC64"/>
<dbReference type="OrthoDB" id="10254310at2759"/>
<dbReference type="InterPro" id="IPR012295">
    <property type="entry name" value="TBP_dom_sf"/>
</dbReference>
<evidence type="ECO:0000256" key="4">
    <source>
        <dbReference type="ARBA" id="ARBA00022927"/>
    </source>
</evidence>
<dbReference type="SUPFAM" id="SSF55711">
    <property type="entry name" value="Subdomain of clathrin and coatomer appendage domain"/>
    <property type="match status" value="1"/>
</dbReference>
<dbReference type="InterPro" id="IPR016024">
    <property type="entry name" value="ARM-type_fold"/>
</dbReference>
<comment type="similarity">
    <text evidence="2">Belongs to the adaptor complexes large subunit family.</text>
</comment>
<organism evidence="7 8">
    <name type="scientific">Stentor coeruleus</name>
    <dbReference type="NCBI Taxonomy" id="5963"/>
    <lineage>
        <taxon>Eukaryota</taxon>
        <taxon>Sar</taxon>
        <taxon>Alveolata</taxon>
        <taxon>Ciliophora</taxon>
        <taxon>Postciliodesmatophora</taxon>
        <taxon>Heterotrichea</taxon>
        <taxon>Heterotrichida</taxon>
        <taxon>Stentoridae</taxon>
        <taxon>Stentor</taxon>
    </lineage>
</organism>
<dbReference type="GO" id="GO:0006886">
    <property type="term" value="P:intracellular protein transport"/>
    <property type="evidence" value="ECO:0007669"/>
    <property type="project" value="InterPro"/>
</dbReference>
<dbReference type="SUPFAM" id="SSF48371">
    <property type="entry name" value="ARM repeat"/>
    <property type="match status" value="1"/>
</dbReference>
<evidence type="ECO:0000259" key="6">
    <source>
        <dbReference type="SMART" id="SM01020"/>
    </source>
</evidence>
<keyword evidence="3" id="KW-0813">Transport</keyword>
<evidence type="ECO:0000313" key="8">
    <source>
        <dbReference type="Proteomes" id="UP000187209"/>
    </source>
</evidence>
<dbReference type="Pfam" id="PF09066">
    <property type="entry name" value="B2-adapt-app_C"/>
    <property type="match status" value="1"/>
</dbReference>
<dbReference type="PANTHER" id="PTHR11134">
    <property type="entry name" value="ADAPTOR COMPLEX SUBUNIT BETA FAMILY MEMBER"/>
    <property type="match status" value="1"/>
</dbReference>
<protein>
    <recommendedName>
        <fullName evidence="6">Beta-adaptin appendage C-terminal subdomain domain-containing protein</fullName>
    </recommendedName>
</protein>
<dbReference type="InterPro" id="IPR011989">
    <property type="entry name" value="ARM-like"/>
</dbReference>
<dbReference type="GO" id="GO:0016192">
    <property type="term" value="P:vesicle-mediated transport"/>
    <property type="evidence" value="ECO:0007669"/>
    <property type="project" value="InterPro"/>
</dbReference>
<dbReference type="InterPro" id="IPR009028">
    <property type="entry name" value="Coatomer/calthrin_app_sub_C"/>
</dbReference>
<evidence type="ECO:0000256" key="5">
    <source>
        <dbReference type="ARBA" id="ARBA00023136"/>
    </source>
</evidence>
<gene>
    <name evidence="7" type="ORF">SteCoe_11859</name>
</gene>
<dbReference type="InterPro" id="IPR013041">
    <property type="entry name" value="Clathrin_app_Ig-like_sf"/>
</dbReference>
<dbReference type="FunFam" id="2.60.40.1150:FF:000002">
    <property type="entry name" value="Beta-adaptin-like protein C"/>
    <property type="match status" value="1"/>
</dbReference>